<dbReference type="PANTHER" id="PTHR30489">
    <property type="entry name" value="LIPOPROTEIN-RELEASING SYSTEM TRANSMEMBRANE PROTEIN LOLE"/>
    <property type="match status" value="1"/>
</dbReference>
<dbReference type="Pfam" id="PF02687">
    <property type="entry name" value="FtsX"/>
    <property type="match status" value="1"/>
</dbReference>
<gene>
    <name evidence="10" type="ORF">ENS31_07480</name>
</gene>
<evidence type="ECO:0000256" key="1">
    <source>
        <dbReference type="ARBA" id="ARBA00004651"/>
    </source>
</evidence>
<proteinExistence type="inferred from homology"/>
<accession>A0A7V2ZJX0</accession>
<reference evidence="10" key="1">
    <citation type="journal article" date="2020" name="mSystems">
        <title>Genome- and Community-Level Interaction Insights into Carbon Utilization and Element Cycling Functions of Hydrothermarchaeota in Hydrothermal Sediment.</title>
        <authorList>
            <person name="Zhou Z."/>
            <person name="Liu Y."/>
            <person name="Xu W."/>
            <person name="Pan J."/>
            <person name="Luo Z.H."/>
            <person name="Li M."/>
        </authorList>
    </citation>
    <scope>NUCLEOTIDE SEQUENCE [LARGE SCALE GENOMIC DNA]</scope>
    <source>
        <strain evidence="10">SpSt-479</strain>
    </source>
</reference>
<feature type="domain" description="MacB-like periplasmic core" evidence="9">
    <location>
        <begin position="25"/>
        <end position="241"/>
    </location>
</feature>
<evidence type="ECO:0000256" key="2">
    <source>
        <dbReference type="ARBA" id="ARBA00005236"/>
    </source>
</evidence>
<comment type="similarity">
    <text evidence="2">Belongs to the ABC-4 integral membrane protein family. LolC/E subfamily.</text>
</comment>
<evidence type="ECO:0000259" key="8">
    <source>
        <dbReference type="Pfam" id="PF02687"/>
    </source>
</evidence>
<feature type="transmembrane region" description="Helical" evidence="7">
    <location>
        <begin position="272"/>
        <end position="294"/>
    </location>
</feature>
<feature type="domain" description="ABC3 transporter permease C-terminal" evidence="8">
    <location>
        <begin position="272"/>
        <end position="397"/>
    </location>
</feature>
<dbReference type="EMBL" id="DSUJ01000008">
    <property type="protein sequence ID" value="HFI91357.1"/>
    <property type="molecule type" value="Genomic_DNA"/>
</dbReference>
<name>A0A7V2ZJX0_9BACT</name>
<keyword evidence="3" id="KW-1003">Cell membrane</keyword>
<dbReference type="AlphaFoldDB" id="A0A7V2ZJX0"/>
<comment type="caution">
    <text evidence="10">The sequence shown here is derived from an EMBL/GenBank/DDBJ whole genome shotgun (WGS) entry which is preliminary data.</text>
</comment>
<dbReference type="Pfam" id="PF12704">
    <property type="entry name" value="MacB_PCD"/>
    <property type="match status" value="1"/>
</dbReference>
<protein>
    <submittedName>
        <fullName evidence="10">ABC transporter permease</fullName>
    </submittedName>
</protein>
<sequence length="404" mass="45054">MTFSFFIFKKYIKSNRDSRFLNLISIIAIAGITLGVATLIIALSVISGFEKTLTQKLTDIDSHIKVFSFKSSLPYLDNSIKVIDSICGNNIDYTSPFLSNLALVSFKNRKDGITIKGVFNEGYRKKVEENIIFGSPEWDSLNTLIIGKSLANKLLVKVGDRVTLFALKKNEIPSYENLPNIEKFKVSAIFESGIAEYDGAIGFTDLSSAQKLFSMQGEVNGIDIKLRDVSKADSLAEELRKELRYPYYARSIFDIHKNIFTWISLQKKPIPIILGLIIVVAVFNIVGTLLLMVIERTSSIGILKSFGTRKRQIIQIFVLQGLYLAIIGIVAGNLLAIILMELQTRFNLIKVPSSVYFVTKVPFDFSIEIFGLVSVITLLLALLASIVPSIISSRINPVNALRFD</sequence>
<dbReference type="GO" id="GO:0044874">
    <property type="term" value="P:lipoprotein localization to outer membrane"/>
    <property type="evidence" value="ECO:0007669"/>
    <property type="project" value="TreeGrafter"/>
</dbReference>
<evidence type="ECO:0000256" key="5">
    <source>
        <dbReference type="ARBA" id="ARBA00022989"/>
    </source>
</evidence>
<feature type="transmembrane region" description="Helical" evidence="7">
    <location>
        <begin position="20"/>
        <end position="46"/>
    </location>
</feature>
<keyword evidence="6 7" id="KW-0472">Membrane</keyword>
<evidence type="ECO:0000313" key="10">
    <source>
        <dbReference type="EMBL" id="HFI91357.1"/>
    </source>
</evidence>
<dbReference type="InterPro" id="IPR003838">
    <property type="entry name" value="ABC3_permease_C"/>
</dbReference>
<keyword evidence="4 7" id="KW-0812">Transmembrane</keyword>
<dbReference type="GO" id="GO:0098797">
    <property type="term" value="C:plasma membrane protein complex"/>
    <property type="evidence" value="ECO:0007669"/>
    <property type="project" value="TreeGrafter"/>
</dbReference>
<dbReference type="InterPro" id="IPR051447">
    <property type="entry name" value="Lipoprotein-release_system"/>
</dbReference>
<feature type="transmembrane region" description="Helical" evidence="7">
    <location>
        <begin position="314"/>
        <end position="340"/>
    </location>
</feature>
<feature type="transmembrane region" description="Helical" evidence="7">
    <location>
        <begin position="369"/>
        <end position="391"/>
    </location>
</feature>
<dbReference type="InterPro" id="IPR025857">
    <property type="entry name" value="MacB_PCD"/>
</dbReference>
<evidence type="ECO:0000256" key="3">
    <source>
        <dbReference type="ARBA" id="ARBA00022475"/>
    </source>
</evidence>
<evidence type="ECO:0000256" key="4">
    <source>
        <dbReference type="ARBA" id="ARBA00022692"/>
    </source>
</evidence>
<organism evidence="10">
    <name type="scientific">Ignavibacterium album</name>
    <dbReference type="NCBI Taxonomy" id="591197"/>
    <lineage>
        <taxon>Bacteria</taxon>
        <taxon>Pseudomonadati</taxon>
        <taxon>Ignavibacteriota</taxon>
        <taxon>Ignavibacteria</taxon>
        <taxon>Ignavibacteriales</taxon>
        <taxon>Ignavibacteriaceae</taxon>
        <taxon>Ignavibacterium</taxon>
    </lineage>
</organism>
<evidence type="ECO:0000256" key="7">
    <source>
        <dbReference type="SAM" id="Phobius"/>
    </source>
</evidence>
<comment type="subcellular location">
    <subcellularLocation>
        <location evidence="1">Cell membrane</location>
        <topology evidence="1">Multi-pass membrane protein</topology>
    </subcellularLocation>
</comment>
<keyword evidence="5 7" id="KW-1133">Transmembrane helix</keyword>
<evidence type="ECO:0000256" key="6">
    <source>
        <dbReference type="ARBA" id="ARBA00023136"/>
    </source>
</evidence>
<dbReference type="PANTHER" id="PTHR30489:SF0">
    <property type="entry name" value="LIPOPROTEIN-RELEASING SYSTEM TRANSMEMBRANE PROTEIN LOLE"/>
    <property type="match status" value="1"/>
</dbReference>
<evidence type="ECO:0000259" key="9">
    <source>
        <dbReference type="Pfam" id="PF12704"/>
    </source>
</evidence>